<comment type="pathway">
    <text evidence="1">Carbohydrate metabolism; tricarboxylic acid cycle; isocitrate from oxaloacetate: step 1/2.</text>
</comment>
<protein>
    <recommendedName>
        <fullName evidence="3">citrate synthase (unknown stereospecificity)</fullName>
        <ecNumber evidence="3">2.3.3.16</ecNumber>
    </recommendedName>
</protein>
<evidence type="ECO:0000256" key="1">
    <source>
        <dbReference type="ARBA" id="ARBA00004751"/>
    </source>
</evidence>
<dbReference type="NCBIfam" id="NF004868">
    <property type="entry name" value="PRK06224.1-5"/>
    <property type="match status" value="1"/>
</dbReference>
<dbReference type="EC" id="2.3.3.16" evidence="3"/>
<evidence type="ECO:0000256" key="2">
    <source>
        <dbReference type="ARBA" id="ARBA00010566"/>
    </source>
</evidence>
<reference evidence="7" key="1">
    <citation type="journal article" date="2019" name="Int. J. Syst. Evol. Microbiol.">
        <title>The Global Catalogue of Microorganisms (GCM) 10K type strain sequencing project: providing services to taxonomists for standard genome sequencing and annotation.</title>
        <authorList>
            <consortium name="The Broad Institute Genomics Platform"/>
            <consortium name="The Broad Institute Genome Sequencing Center for Infectious Disease"/>
            <person name="Wu L."/>
            <person name="Ma J."/>
        </authorList>
    </citation>
    <scope>NUCLEOTIDE SEQUENCE [LARGE SCALE GENOMIC DNA]</scope>
    <source>
        <strain evidence="7">CCM 7435</strain>
    </source>
</reference>
<dbReference type="GO" id="GO:0016829">
    <property type="term" value="F:lyase activity"/>
    <property type="evidence" value="ECO:0007669"/>
    <property type="project" value="UniProtKB-KW"/>
</dbReference>
<keyword evidence="4" id="KW-0808">Transferase</keyword>
<dbReference type="EMBL" id="JBHUHD010000001">
    <property type="protein sequence ID" value="MFD2142917.1"/>
    <property type="molecule type" value="Genomic_DNA"/>
</dbReference>
<evidence type="ECO:0000256" key="3">
    <source>
        <dbReference type="ARBA" id="ARBA00012972"/>
    </source>
</evidence>
<dbReference type="SUPFAM" id="SSF48256">
    <property type="entry name" value="Citrate synthase"/>
    <property type="match status" value="1"/>
</dbReference>
<dbReference type="InterPro" id="IPR016142">
    <property type="entry name" value="Citrate_synth-like_lrg_a-sub"/>
</dbReference>
<dbReference type="RefSeq" id="WP_213356121.1">
    <property type="nucleotide sequence ID" value="NZ_JAHBGB010000044.1"/>
</dbReference>
<evidence type="ECO:0000256" key="4">
    <source>
        <dbReference type="ARBA" id="ARBA00022679"/>
    </source>
</evidence>
<feature type="region of interest" description="Disordered" evidence="5">
    <location>
        <begin position="1"/>
        <end position="23"/>
    </location>
</feature>
<evidence type="ECO:0000313" key="6">
    <source>
        <dbReference type="EMBL" id="MFD2142917.1"/>
    </source>
</evidence>
<name>A0ABW4Z3X7_9HYPH</name>
<accession>A0ABW4Z3X7</accession>
<dbReference type="PANTHER" id="PTHR11739:SF4">
    <property type="entry name" value="CITRATE SYNTHASE, PEROXISOMAL"/>
    <property type="match status" value="1"/>
</dbReference>
<comment type="caution">
    <text evidence="6">The sequence shown here is derived from an EMBL/GenBank/DDBJ whole genome shotgun (WGS) entry which is preliminary data.</text>
</comment>
<evidence type="ECO:0000313" key="7">
    <source>
        <dbReference type="Proteomes" id="UP001597299"/>
    </source>
</evidence>
<dbReference type="Gene3D" id="1.10.230.10">
    <property type="entry name" value="Cytochrome P450-Terp, domain 2"/>
    <property type="match status" value="1"/>
</dbReference>
<keyword evidence="7" id="KW-1185">Reference proteome</keyword>
<dbReference type="PANTHER" id="PTHR11739">
    <property type="entry name" value="CITRATE SYNTHASE"/>
    <property type="match status" value="1"/>
</dbReference>
<dbReference type="InterPro" id="IPR036969">
    <property type="entry name" value="Citrate_synthase_sf"/>
</dbReference>
<dbReference type="CDD" id="cd06100">
    <property type="entry name" value="CCL_ACL-C"/>
    <property type="match status" value="1"/>
</dbReference>
<dbReference type="InterPro" id="IPR016143">
    <property type="entry name" value="Citrate_synth-like_sm_a-sub"/>
</dbReference>
<dbReference type="Gene3D" id="1.10.580.10">
    <property type="entry name" value="Citrate Synthase, domain 1"/>
    <property type="match status" value="1"/>
</dbReference>
<dbReference type="Proteomes" id="UP001597299">
    <property type="component" value="Unassembled WGS sequence"/>
</dbReference>
<dbReference type="InterPro" id="IPR002020">
    <property type="entry name" value="Citrate_synthase"/>
</dbReference>
<gene>
    <name evidence="6" type="ORF">ACFSNC_21120</name>
</gene>
<dbReference type="Pfam" id="PF00285">
    <property type="entry name" value="Citrate_synt"/>
    <property type="match status" value="1"/>
</dbReference>
<organism evidence="6 7">
    <name type="scientific">Ancylobacter oerskovii</name>
    <dbReference type="NCBI Taxonomy" id="459519"/>
    <lineage>
        <taxon>Bacteria</taxon>
        <taxon>Pseudomonadati</taxon>
        <taxon>Pseudomonadota</taxon>
        <taxon>Alphaproteobacteria</taxon>
        <taxon>Hyphomicrobiales</taxon>
        <taxon>Xanthobacteraceae</taxon>
        <taxon>Ancylobacter</taxon>
    </lineage>
</organism>
<comment type="similarity">
    <text evidence="2">Belongs to the citrate synthase family.</text>
</comment>
<proteinExistence type="inferred from homology"/>
<sequence length="270" mass="28912">MSSGTSTTGTGRAPATTPTPTTALSHHTLDAVYYRGRSVVDDILKPGAKPDFVREAMFHIFGRAFSEDELTVVNAILITMMEHGFTPSAISTRSIYMSAPENLQGAVAAGLMAVGSQFVGTVENNARLLARIVSTPADGQRAAAEAIVDDYRARKAPLPGFGHHLHRPDDPRAACLLQIGAGHGLDGAYVKALRLLSAVIDEKARRHITINATGAVSALLGEMSIPVDLMRGFSVFGRTPGLIAHIAEERERPSARFIWELVDNTIPYEA</sequence>
<evidence type="ECO:0000256" key="5">
    <source>
        <dbReference type="SAM" id="MobiDB-lite"/>
    </source>
</evidence>
<keyword evidence="6" id="KW-0456">Lyase</keyword>